<dbReference type="SUPFAM" id="SSF56672">
    <property type="entry name" value="DNA/RNA polymerases"/>
    <property type="match status" value="1"/>
</dbReference>
<evidence type="ECO:0000256" key="2">
    <source>
        <dbReference type="ARBA" id="ARBA00022695"/>
    </source>
</evidence>
<dbReference type="InterPro" id="IPR041373">
    <property type="entry name" value="RT_RNaseH"/>
</dbReference>
<evidence type="ECO:0000313" key="9">
    <source>
        <dbReference type="EMBL" id="KAH6601594.1"/>
    </source>
</evidence>
<dbReference type="InterPro" id="IPR012337">
    <property type="entry name" value="RNaseH-like_sf"/>
</dbReference>
<dbReference type="InterPro" id="IPR043502">
    <property type="entry name" value="DNA/RNA_pol_sf"/>
</dbReference>
<feature type="domain" description="Integrase catalytic" evidence="8">
    <location>
        <begin position="538"/>
        <end position="648"/>
    </location>
</feature>
<keyword evidence="5" id="KW-0378">Hydrolase</keyword>
<dbReference type="PROSITE" id="PS50994">
    <property type="entry name" value="INTEGRASE"/>
    <property type="match status" value="1"/>
</dbReference>
<keyword evidence="3" id="KW-0540">Nuclease</keyword>
<evidence type="ECO:0000259" key="8">
    <source>
        <dbReference type="PROSITE" id="PS50994"/>
    </source>
</evidence>
<keyword evidence="10" id="KW-1185">Reference proteome</keyword>
<dbReference type="Gene3D" id="3.30.420.10">
    <property type="entry name" value="Ribonuclease H-like superfamily/Ribonuclease H"/>
    <property type="match status" value="1"/>
</dbReference>
<dbReference type="InterPro" id="IPR050951">
    <property type="entry name" value="Retrovirus_Pol_polyprotein"/>
</dbReference>
<keyword evidence="4" id="KW-0255">Endonuclease</keyword>
<keyword evidence="6" id="KW-0695">RNA-directed DNA polymerase</keyword>
<evidence type="ECO:0008006" key="11">
    <source>
        <dbReference type="Google" id="ProtNLM"/>
    </source>
</evidence>
<dbReference type="PANTHER" id="PTHR37984">
    <property type="entry name" value="PROTEIN CBG26694"/>
    <property type="match status" value="1"/>
</dbReference>
<keyword evidence="1" id="KW-0808">Transferase</keyword>
<evidence type="ECO:0000259" key="7">
    <source>
        <dbReference type="PROSITE" id="PS50878"/>
    </source>
</evidence>
<comment type="caution">
    <text evidence="9">The sequence shown here is derived from an EMBL/GenBank/DDBJ whole genome shotgun (WGS) entry which is preliminary data.</text>
</comment>
<dbReference type="Pfam" id="PF00078">
    <property type="entry name" value="RVT_1"/>
    <property type="match status" value="1"/>
</dbReference>
<sequence length="648" mass="75130">MDYRALNQITIKDQYPLPLISDLLGTLGGNRYFTTLDLRGAYELLRIKAGDEHKTAFLTKFGQFEFRVMPYGLSNAPPQFQAFMNDLFRKQRGKCVLVYLDDIVVYGNELAQHKKDVNFVLQILRNNKLYCKPEKCHFYKQSISYLGYIISSSGLEMDPSKISSITEWPTPKSVKDIQTLLGFTNFYRGFIPHYSKLTLPLTTLLKKDNKFQWTVITEQALTDLKGEFLKQTILAHPDEDKPFLLETDASDFAISGILSQKDGATGIRPVAFYSRQMVPAERNYEIYDKELLAIVECFRHWRHFLQGGKHKILVISDHKNLEYFMTTKRLTRRHARWALTLSEFDFEISYRPGSRNAKADHLSRRPDYHIKEEPSTLIRLLQPNNFTSIMATEINVPTGNSFYSPIRKENIDLDSDWPLIVEDFLHADTWPTELPEQILKRCERETNLFTYDDLGRFCRLTENGKSTAEYCPKDERTKILKRFHDGAAHLKYDSIKDNLKRYYWWPTMAKDMTEYIRKCPQCQLTVSNTGTHSQSQIRVIPPAVLTFERFGIDAVDPLPRTKKGNMHILTAIDYATRWVIAKAVPEVNEAAVADFLYNDICMEFGAPFEIFSDQGKAFLAKGIREFEDSNEIGYISTLHHTIHRQTGW</sequence>
<dbReference type="SUPFAM" id="SSF53098">
    <property type="entry name" value="Ribonuclease H-like"/>
    <property type="match status" value="1"/>
</dbReference>
<evidence type="ECO:0000256" key="4">
    <source>
        <dbReference type="ARBA" id="ARBA00022759"/>
    </source>
</evidence>
<dbReference type="Gene3D" id="1.10.340.70">
    <property type="match status" value="1"/>
</dbReference>
<dbReference type="EMBL" id="JAFCIX010000002">
    <property type="protein sequence ID" value="KAH6601594.1"/>
    <property type="molecule type" value="Genomic_DNA"/>
</dbReference>
<dbReference type="InterPro" id="IPR000477">
    <property type="entry name" value="RT_dom"/>
</dbReference>
<name>A0ABQ8FPH0_9FUNG</name>
<gene>
    <name evidence="9" type="ORF">BASA50_001452</name>
</gene>
<dbReference type="InterPro" id="IPR036397">
    <property type="entry name" value="RNaseH_sf"/>
</dbReference>
<dbReference type="InterPro" id="IPR001584">
    <property type="entry name" value="Integrase_cat-core"/>
</dbReference>
<dbReference type="PANTHER" id="PTHR37984:SF5">
    <property type="entry name" value="PROTEIN NYNRIN-LIKE"/>
    <property type="match status" value="1"/>
</dbReference>
<evidence type="ECO:0000256" key="3">
    <source>
        <dbReference type="ARBA" id="ARBA00022722"/>
    </source>
</evidence>
<keyword evidence="2" id="KW-0548">Nucleotidyltransferase</keyword>
<accession>A0ABQ8FPH0</accession>
<dbReference type="PROSITE" id="PS50878">
    <property type="entry name" value="RT_POL"/>
    <property type="match status" value="1"/>
</dbReference>
<dbReference type="Gene3D" id="3.10.20.370">
    <property type="match status" value="1"/>
</dbReference>
<dbReference type="Pfam" id="PF17917">
    <property type="entry name" value="RT_RNaseH"/>
    <property type="match status" value="1"/>
</dbReference>
<dbReference type="CDD" id="cd01647">
    <property type="entry name" value="RT_LTR"/>
    <property type="match status" value="1"/>
</dbReference>
<dbReference type="CDD" id="cd09274">
    <property type="entry name" value="RNase_HI_RT_Ty3"/>
    <property type="match status" value="1"/>
</dbReference>
<dbReference type="Pfam" id="PF17921">
    <property type="entry name" value="Integrase_H2C2"/>
    <property type="match status" value="1"/>
</dbReference>
<organism evidence="9 10">
    <name type="scientific">Batrachochytrium salamandrivorans</name>
    <dbReference type="NCBI Taxonomy" id="1357716"/>
    <lineage>
        <taxon>Eukaryota</taxon>
        <taxon>Fungi</taxon>
        <taxon>Fungi incertae sedis</taxon>
        <taxon>Chytridiomycota</taxon>
        <taxon>Chytridiomycota incertae sedis</taxon>
        <taxon>Chytridiomycetes</taxon>
        <taxon>Rhizophydiales</taxon>
        <taxon>Rhizophydiales incertae sedis</taxon>
        <taxon>Batrachochytrium</taxon>
    </lineage>
</organism>
<dbReference type="Proteomes" id="UP001648503">
    <property type="component" value="Unassembled WGS sequence"/>
</dbReference>
<dbReference type="InterPro" id="IPR041588">
    <property type="entry name" value="Integrase_H2C2"/>
</dbReference>
<dbReference type="InterPro" id="IPR043128">
    <property type="entry name" value="Rev_trsase/Diguanyl_cyclase"/>
</dbReference>
<dbReference type="Gene3D" id="3.30.70.270">
    <property type="match status" value="2"/>
</dbReference>
<proteinExistence type="predicted"/>
<evidence type="ECO:0000256" key="1">
    <source>
        <dbReference type="ARBA" id="ARBA00022679"/>
    </source>
</evidence>
<evidence type="ECO:0000256" key="5">
    <source>
        <dbReference type="ARBA" id="ARBA00022801"/>
    </source>
</evidence>
<reference evidence="9 10" key="1">
    <citation type="submission" date="2021-02" db="EMBL/GenBank/DDBJ databases">
        <title>Variation within the Batrachochytrium salamandrivorans European outbreak.</title>
        <authorList>
            <person name="Kelly M."/>
            <person name="Pasmans F."/>
            <person name="Shea T.P."/>
            <person name="Munoz J.F."/>
            <person name="Carranza S."/>
            <person name="Cuomo C.A."/>
            <person name="Martel A."/>
        </authorList>
    </citation>
    <scope>NUCLEOTIDE SEQUENCE [LARGE SCALE GENOMIC DNA]</scope>
    <source>
        <strain evidence="9 10">AMFP18/2</strain>
    </source>
</reference>
<feature type="domain" description="Reverse transcriptase" evidence="7">
    <location>
        <begin position="1"/>
        <end position="150"/>
    </location>
</feature>
<evidence type="ECO:0000256" key="6">
    <source>
        <dbReference type="ARBA" id="ARBA00022918"/>
    </source>
</evidence>
<protein>
    <recommendedName>
        <fullName evidence="11">Reverse transcriptase domain-containing protein</fullName>
    </recommendedName>
</protein>
<evidence type="ECO:0000313" key="10">
    <source>
        <dbReference type="Proteomes" id="UP001648503"/>
    </source>
</evidence>
<dbReference type="Gene3D" id="3.10.10.10">
    <property type="entry name" value="HIV Type 1 Reverse Transcriptase, subunit A, domain 1"/>
    <property type="match status" value="1"/>
</dbReference>